<keyword evidence="3" id="KW-0732">Signal</keyword>
<keyword evidence="2" id="KW-0812">Transmembrane</keyword>
<dbReference type="Pfam" id="PF09716">
    <property type="entry name" value="ETRAMP"/>
    <property type="match status" value="1"/>
</dbReference>
<reference evidence="5" key="1">
    <citation type="submission" date="2017-04" db="EMBL/GenBank/DDBJ databases">
        <title>Plasmodium gonderi genome.</title>
        <authorList>
            <person name="Arisue N."/>
            <person name="Honma H."/>
            <person name="Kawai S."/>
            <person name="Tougan T."/>
            <person name="Tanabe K."/>
            <person name="Horii T."/>
        </authorList>
    </citation>
    <scope>NUCLEOTIDE SEQUENCE [LARGE SCALE GENOMIC DNA]</scope>
    <source>
        <strain evidence="5">ATCC 30045</strain>
    </source>
</reference>
<gene>
    <name evidence="4" type="ORF">PGO_030420</name>
</gene>
<dbReference type="RefSeq" id="XP_028541831.1">
    <property type="nucleotide sequence ID" value="XM_028686030.1"/>
</dbReference>
<dbReference type="GeneID" id="39745946"/>
<dbReference type="OMA" id="HICMHKE"/>
<dbReference type="Proteomes" id="UP000195521">
    <property type="component" value="Unassembled WGS sequence"/>
</dbReference>
<keyword evidence="2" id="KW-0472">Membrane</keyword>
<evidence type="ECO:0000313" key="5">
    <source>
        <dbReference type="Proteomes" id="UP000195521"/>
    </source>
</evidence>
<name>A0A1Y1JES1_PLAGO</name>
<feature type="chain" id="PRO_5012010842" evidence="3">
    <location>
        <begin position="28"/>
        <end position="130"/>
    </location>
</feature>
<comment type="caution">
    <text evidence="4">The sequence shown here is derived from an EMBL/GenBank/DDBJ whole genome shotgun (WGS) entry which is preliminary data.</text>
</comment>
<feature type="signal peptide" evidence="3">
    <location>
        <begin position="1"/>
        <end position="27"/>
    </location>
</feature>
<proteinExistence type="predicted"/>
<sequence length="130" mass="14207">MNTKKLISSISLIFLLSLILNLVIVQADSNENKQNVGKVPPVPSGPNSDINSSKKDGGEGIPPHDTQSVLQELKNFTNNLEKKALTNRSIIITTAIINTIFLMLLSGLIGYNTKKEFNKNAMMNAKVGKR</sequence>
<organism evidence="4 5">
    <name type="scientific">Plasmodium gonderi</name>
    <dbReference type="NCBI Taxonomy" id="77519"/>
    <lineage>
        <taxon>Eukaryota</taxon>
        <taxon>Sar</taxon>
        <taxon>Alveolata</taxon>
        <taxon>Apicomplexa</taxon>
        <taxon>Aconoidasida</taxon>
        <taxon>Haemosporida</taxon>
        <taxon>Plasmodiidae</taxon>
        <taxon>Plasmodium</taxon>
        <taxon>Plasmodium (Plasmodium)</taxon>
    </lineage>
</organism>
<evidence type="ECO:0000256" key="3">
    <source>
        <dbReference type="SAM" id="SignalP"/>
    </source>
</evidence>
<evidence type="ECO:0000313" key="4">
    <source>
        <dbReference type="EMBL" id="GAW79242.1"/>
    </source>
</evidence>
<evidence type="ECO:0000256" key="2">
    <source>
        <dbReference type="SAM" id="Phobius"/>
    </source>
</evidence>
<protein>
    <submittedName>
        <fullName evidence="4">Sexual stage antigen s16</fullName>
    </submittedName>
</protein>
<dbReference type="OrthoDB" id="385615at2759"/>
<keyword evidence="5" id="KW-1185">Reference proteome</keyword>
<accession>A0A1Y1JES1</accession>
<feature type="transmembrane region" description="Helical" evidence="2">
    <location>
        <begin position="90"/>
        <end position="113"/>
    </location>
</feature>
<evidence type="ECO:0000256" key="1">
    <source>
        <dbReference type="SAM" id="MobiDB-lite"/>
    </source>
</evidence>
<feature type="region of interest" description="Disordered" evidence="1">
    <location>
        <begin position="33"/>
        <end position="66"/>
    </location>
</feature>
<dbReference type="EMBL" id="BDQF01000003">
    <property type="protein sequence ID" value="GAW79242.1"/>
    <property type="molecule type" value="Genomic_DNA"/>
</dbReference>
<dbReference type="AlphaFoldDB" id="A0A1Y1JES1"/>
<keyword evidence="2" id="KW-1133">Transmembrane helix</keyword>